<evidence type="ECO:0008006" key="3">
    <source>
        <dbReference type="Google" id="ProtNLM"/>
    </source>
</evidence>
<accession>A0ABN1TVP1</accession>
<dbReference type="RefSeq" id="WP_343994974.1">
    <property type="nucleotide sequence ID" value="NZ_BAAALG010000010.1"/>
</dbReference>
<dbReference type="Proteomes" id="UP001501581">
    <property type="component" value="Unassembled WGS sequence"/>
</dbReference>
<evidence type="ECO:0000313" key="2">
    <source>
        <dbReference type="Proteomes" id="UP001501581"/>
    </source>
</evidence>
<protein>
    <recommendedName>
        <fullName evidence="3">VOC domain-containing protein</fullName>
    </recommendedName>
</protein>
<evidence type="ECO:0000313" key="1">
    <source>
        <dbReference type="EMBL" id="GAA1105005.1"/>
    </source>
</evidence>
<dbReference type="EMBL" id="BAAALG010000010">
    <property type="protein sequence ID" value="GAA1105005.1"/>
    <property type="molecule type" value="Genomic_DNA"/>
</dbReference>
<sequence length="84" mass="8780">MSDAARFTDGVSWADFGTVALGDDAGLPPWCLMARTDDLGALALRAHELGWQVGPTSTGGHETRLRLDSPGGLTLIGYSPLAQP</sequence>
<gene>
    <name evidence="1" type="ORF">GCM10009668_25460</name>
</gene>
<name>A0ABN1TVP1_9ACTN</name>
<reference evidence="1 2" key="1">
    <citation type="journal article" date="2019" name="Int. J. Syst. Evol. Microbiol.">
        <title>The Global Catalogue of Microorganisms (GCM) 10K type strain sequencing project: providing services to taxonomists for standard genome sequencing and annotation.</title>
        <authorList>
            <consortium name="The Broad Institute Genomics Platform"/>
            <consortium name="The Broad Institute Genome Sequencing Center for Infectious Disease"/>
            <person name="Wu L."/>
            <person name="Ma J."/>
        </authorList>
    </citation>
    <scope>NUCLEOTIDE SEQUENCE [LARGE SCALE GENOMIC DNA]</scope>
    <source>
        <strain evidence="1 2">JCM 13008</strain>
    </source>
</reference>
<keyword evidence="2" id="KW-1185">Reference proteome</keyword>
<proteinExistence type="predicted"/>
<comment type="caution">
    <text evidence="1">The sequence shown here is derived from an EMBL/GenBank/DDBJ whole genome shotgun (WGS) entry which is preliminary data.</text>
</comment>
<organism evidence="1 2">
    <name type="scientific">Nocardioides dubius</name>
    <dbReference type="NCBI Taxonomy" id="317019"/>
    <lineage>
        <taxon>Bacteria</taxon>
        <taxon>Bacillati</taxon>
        <taxon>Actinomycetota</taxon>
        <taxon>Actinomycetes</taxon>
        <taxon>Propionibacteriales</taxon>
        <taxon>Nocardioidaceae</taxon>
        <taxon>Nocardioides</taxon>
    </lineage>
</organism>